<proteinExistence type="predicted"/>
<sequence length="139" mass="15895">MYVHNDKLDWFEHAQDEWTTAVFPAGFALNDPVCAYFQRTIVADKINTYQLGLIDSVTKTSEEYRITFSFEYCSLECLVAIDLRSLTVTMRNPCHPRPFKVFIGKLDWFEYAANEMFTLVVLSGVSDGSGGYHIATIRC</sequence>
<comment type="caution">
    <text evidence="1">The sequence shown here is derived from an EMBL/GenBank/DDBJ whole genome shotgun (WGS) entry which is preliminary data.</text>
</comment>
<accession>A0A550CYH3</accession>
<dbReference type="EMBL" id="VDMD01000001">
    <property type="protein sequence ID" value="TRM69808.1"/>
    <property type="molecule type" value="Genomic_DNA"/>
</dbReference>
<dbReference type="AlphaFoldDB" id="A0A550CYH3"/>
<dbReference type="Proteomes" id="UP000320762">
    <property type="component" value="Unassembled WGS sequence"/>
</dbReference>
<reference evidence="1 2" key="1">
    <citation type="journal article" date="2019" name="New Phytol.">
        <title>Comparative genomics reveals unique wood-decay strategies and fruiting body development in the Schizophyllaceae.</title>
        <authorList>
            <person name="Almasi E."/>
            <person name="Sahu N."/>
            <person name="Krizsan K."/>
            <person name="Balint B."/>
            <person name="Kovacs G.M."/>
            <person name="Kiss B."/>
            <person name="Cseklye J."/>
            <person name="Drula E."/>
            <person name="Henrissat B."/>
            <person name="Nagy I."/>
            <person name="Chovatia M."/>
            <person name="Adam C."/>
            <person name="LaButti K."/>
            <person name="Lipzen A."/>
            <person name="Riley R."/>
            <person name="Grigoriev I.V."/>
            <person name="Nagy L.G."/>
        </authorList>
    </citation>
    <scope>NUCLEOTIDE SEQUENCE [LARGE SCALE GENOMIC DNA]</scope>
    <source>
        <strain evidence="1 2">NL-1724</strain>
    </source>
</reference>
<evidence type="ECO:0000313" key="2">
    <source>
        <dbReference type="Proteomes" id="UP000320762"/>
    </source>
</evidence>
<gene>
    <name evidence="1" type="ORF">BD626DRAFT_563525</name>
</gene>
<name>A0A550CYH3_9AGAR</name>
<evidence type="ECO:0000313" key="1">
    <source>
        <dbReference type="EMBL" id="TRM69808.1"/>
    </source>
</evidence>
<dbReference type="OrthoDB" id="2727133at2759"/>
<organism evidence="1 2">
    <name type="scientific">Schizophyllum amplum</name>
    <dbReference type="NCBI Taxonomy" id="97359"/>
    <lineage>
        <taxon>Eukaryota</taxon>
        <taxon>Fungi</taxon>
        <taxon>Dikarya</taxon>
        <taxon>Basidiomycota</taxon>
        <taxon>Agaricomycotina</taxon>
        <taxon>Agaricomycetes</taxon>
        <taxon>Agaricomycetidae</taxon>
        <taxon>Agaricales</taxon>
        <taxon>Schizophyllaceae</taxon>
        <taxon>Schizophyllum</taxon>
    </lineage>
</organism>
<protein>
    <submittedName>
        <fullName evidence="1">Uncharacterized protein</fullName>
    </submittedName>
</protein>
<keyword evidence="2" id="KW-1185">Reference proteome</keyword>